<gene>
    <name evidence="1" type="ORF">BFJ63_vAg20003</name>
</gene>
<dbReference type="EMBL" id="MQTW01002826">
    <property type="protein sequence ID" value="RYC77123.1"/>
    <property type="molecule type" value="Genomic_DNA"/>
</dbReference>
<dbReference type="AlphaFoldDB" id="A0A4Q2UY80"/>
<evidence type="ECO:0000313" key="1">
    <source>
        <dbReference type="EMBL" id="RYC77123.1"/>
    </source>
</evidence>
<organism evidence="1 2">
    <name type="scientific">Fusarium oxysporum f. sp. narcissi</name>
    <dbReference type="NCBI Taxonomy" id="451672"/>
    <lineage>
        <taxon>Eukaryota</taxon>
        <taxon>Fungi</taxon>
        <taxon>Dikarya</taxon>
        <taxon>Ascomycota</taxon>
        <taxon>Pezizomycotina</taxon>
        <taxon>Sordariomycetes</taxon>
        <taxon>Hypocreomycetidae</taxon>
        <taxon>Hypocreales</taxon>
        <taxon>Nectriaceae</taxon>
        <taxon>Fusarium</taxon>
        <taxon>Fusarium oxysporum species complex</taxon>
    </lineage>
</organism>
<evidence type="ECO:0000313" key="2">
    <source>
        <dbReference type="Proteomes" id="UP000290540"/>
    </source>
</evidence>
<sequence length="31" mass="3712">MAHMTDDELQEWATAWLENVVECNQEESSWE</sequence>
<protein>
    <submittedName>
        <fullName evidence="1">Uncharacterized protein</fullName>
    </submittedName>
</protein>
<proteinExistence type="predicted"/>
<name>A0A4Q2UY80_FUSOX</name>
<accession>A0A4Q2UY80</accession>
<comment type="caution">
    <text evidence="1">The sequence shown here is derived from an EMBL/GenBank/DDBJ whole genome shotgun (WGS) entry which is preliminary data.</text>
</comment>
<reference evidence="1 2" key="1">
    <citation type="submission" date="2016-12" db="EMBL/GenBank/DDBJ databases">
        <title>Draft genome sequence of Fusarium oxysporum causing rot on Narcissus.</title>
        <authorList>
            <person name="Armitage A.D."/>
            <person name="Taylor A."/>
            <person name="Clarkson J.P."/>
            <person name="Harrison R.J."/>
            <person name="Jackson A.C."/>
        </authorList>
    </citation>
    <scope>NUCLEOTIDE SEQUENCE [LARGE SCALE GENOMIC DNA]</scope>
    <source>
        <strain evidence="1 2">N139</strain>
    </source>
</reference>
<dbReference type="Proteomes" id="UP000290540">
    <property type="component" value="Unassembled WGS sequence"/>
</dbReference>